<gene>
    <name evidence="1" type="ORF">METZ01_LOCUS217914</name>
</gene>
<name>A0A382FPV3_9ZZZZ</name>
<organism evidence="1">
    <name type="scientific">marine metagenome</name>
    <dbReference type="NCBI Taxonomy" id="408172"/>
    <lineage>
        <taxon>unclassified sequences</taxon>
        <taxon>metagenomes</taxon>
        <taxon>ecological metagenomes</taxon>
    </lineage>
</organism>
<dbReference type="AlphaFoldDB" id="A0A382FPV3"/>
<dbReference type="EMBL" id="UINC01051199">
    <property type="protein sequence ID" value="SVB65060.1"/>
    <property type="molecule type" value="Genomic_DNA"/>
</dbReference>
<proteinExistence type="predicted"/>
<accession>A0A382FPV3</accession>
<sequence length="39" mass="4284">VVAVNLPELVVAATDETYQPISRLIKRGHVIACVRRQPA</sequence>
<feature type="non-terminal residue" evidence="1">
    <location>
        <position position="39"/>
    </location>
</feature>
<evidence type="ECO:0000313" key="1">
    <source>
        <dbReference type="EMBL" id="SVB65060.1"/>
    </source>
</evidence>
<feature type="non-terminal residue" evidence="1">
    <location>
        <position position="1"/>
    </location>
</feature>
<protein>
    <submittedName>
        <fullName evidence="1">Uncharacterized protein</fullName>
    </submittedName>
</protein>
<reference evidence="1" key="1">
    <citation type="submission" date="2018-05" db="EMBL/GenBank/DDBJ databases">
        <authorList>
            <person name="Lanie J.A."/>
            <person name="Ng W.-L."/>
            <person name="Kazmierczak K.M."/>
            <person name="Andrzejewski T.M."/>
            <person name="Davidsen T.M."/>
            <person name="Wayne K.J."/>
            <person name="Tettelin H."/>
            <person name="Glass J.I."/>
            <person name="Rusch D."/>
            <person name="Podicherti R."/>
            <person name="Tsui H.-C.T."/>
            <person name="Winkler M.E."/>
        </authorList>
    </citation>
    <scope>NUCLEOTIDE SEQUENCE</scope>
</reference>